<accession>A0A0F9HHV1</accession>
<dbReference type="EMBL" id="LAZR01015015">
    <property type="protein sequence ID" value="KKM14991.1"/>
    <property type="molecule type" value="Genomic_DNA"/>
</dbReference>
<dbReference type="InterPro" id="IPR043148">
    <property type="entry name" value="TagF_C"/>
</dbReference>
<dbReference type="AlphaFoldDB" id="A0A0F9HHV1"/>
<dbReference type="SUPFAM" id="SSF53756">
    <property type="entry name" value="UDP-Glycosyltransferase/glycogen phosphorylase"/>
    <property type="match status" value="1"/>
</dbReference>
<proteinExistence type="predicted"/>
<gene>
    <name evidence="1" type="ORF">LCGC14_1700560</name>
</gene>
<dbReference type="GO" id="GO:0047355">
    <property type="term" value="F:CDP-glycerol glycerophosphotransferase activity"/>
    <property type="evidence" value="ECO:0007669"/>
    <property type="project" value="InterPro"/>
</dbReference>
<dbReference type="InterPro" id="IPR007554">
    <property type="entry name" value="Glycerophosphate_synth"/>
</dbReference>
<evidence type="ECO:0000313" key="1">
    <source>
        <dbReference type="EMBL" id="KKM14991.1"/>
    </source>
</evidence>
<comment type="caution">
    <text evidence="1">The sequence shown here is derived from an EMBL/GenBank/DDBJ whole genome shotgun (WGS) entry which is preliminary data.</text>
</comment>
<sequence length="354" mass="40058">MRSVIIFSDMFLPTFPYLEIPMYKYLEKQGVSVVYALQEGDIRLTDRELSKTFASLNLVVLRKPKTLPSHLEKGDLLLSRFAYKLTAGDVATKVRASGHKILMYDPSGIDIRVRACPAQYLTSKSESLKRATLKKFPKQYKQIFVTGTIHNDAAATTIVDRTKFMQSYGLDPDKKLVILTPANPGEMGHQKGINNEYTKIINIVRTKCPGYEIVVKAHPLDYTASMKLQPGIIHKNEHYGNKHSWEQFAPGIKVIKADEGYKALKACDAVLNVRSSIAMETALFRKPLININRSKYTTNWPFDSKVMMDVTSGDLPSILNDNDYSVDEKACVEYCKREAFSDDGKAHVRRQNHK</sequence>
<name>A0A0F9HHV1_9ZZZZ</name>
<dbReference type="GO" id="GO:0016020">
    <property type="term" value="C:membrane"/>
    <property type="evidence" value="ECO:0007669"/>
    <property type="project" value="InterPro"/>
</dbReference>
<reference evidence="1" key="1">
    <citation type="journal article" date="2015" name="Nature">
        <title>Complex archaea that bridge the gap between prokaryotes and eukaryotes.</title>
        <authorList>
            <person name="Spang A."/>
            <person name="Saw J.H."/>
            <person name="Jorgensen S.L."/>
            <person name="Zaremba-Niedzwiedzka K."/>
            <person name="Martijn J."/>
            <person name="Lind A.E."/>
            <person name="van Eijk R."/>
            <person name="Schleper C."/>
            <person name="Guy L."/>
            <person name="Ettema T.J."/>
        </authorList>
    </citation>
    <scope>NUCLEOTIDE SEQUENCE</scope>
</reference>
<evidence type="ECO:0008006" key="2">
    <source>
        <dbReference type="Google" id="ProtNLM"/>
    </source>
</evidence>
<dbReference type="Pfam" id="PF04464">
    <property type="entry name" value="Glyphos_transf"/>
    <property type="match status" value="1"/>
</dbReference>
<dbReference type="Gene3D" id="3.40.50.12580">
    <property type="match status" value="1"/>
</dbReference>
<protein>
    <recommendedName>
        <fullName evidence="2">UDP-N-acetylglucosamine 2-epimerase domain-containing protein</fullName>
    </recommendedName>
</protein>
<organism evidence="1">
    <name type="scientific">marine sediment metagenome</name>
    <dbReference type="NCBI Taxonomy" id="412755"/>
    <lineage>
        <taxon>unclassified sequences</taxon>
        <taxon>metagenomes</taxon>
        <taxon>ecological metagenomes</taxon>
    </lineage>
</organism>